<dbReference type="InterPro" id="IPR046350">
    <property type="entry name" value="Cystatin_sf"/>
</dbReference>
<comment type="similarity">
    <text evidence="1">Belongs to the cystatin family.</text>
</comment>
<dbReference type="GO" id="GO:0005829">
    <property type="term" value="C:cytosol"/>
    <property type="evidence" value="ECO:0007669"/>
    <property type="project" value="TreeGrafter"/>
</dbReference>
<comment type="caution">
    <text evidence="4">The sequence shown here is derived from an EMBL/GenBank/DDBJ whole genome shotgun (WGS) entry which is preliminary data.</text>
</comment>
<dbReference type="AlphaFoldDB" id="A0A8J4URL3"/>
<evidence type="ECO:0000256" key="1">
    <source>
        <dbReference type="ARBA" id="ARBA00009403"/>
    </source>
</evidence>
<keyword evidence="3" id="KW-0789">Thiol protease inhibitor</keyword>
<dbReference type="Gene3D" id="3.10.450.10">
    <property type="match status" value="1"/>
</dbReference>
<dbReference type="SUPFAM" id="SSF54403">
    <property type="entry name" value="Cystatin/monellin"/>
    <property type="match status" value="1"/>
</dbReference>
<dbReference type="GO" id="GO:0004869">
    <property type="term" value="F:cysteine-type endopeptidase inhibitor activity"/>
    <property type="evidence" value="ECO:0007669"/>
    <property type="project" value="UniProtKB-KW"/>
</dbReference>
<organism evidence="4 5">
    <name type="scientific">Clarias magur</name>
    <name type="common">Asian catfish</name>
    <name type="synonym">Macropteronotus magur</name>
    <dbReference type="NCBI Taxonomy" id="1594786"/>
    <lineage>
        <taxon>Eukaryota</taxon>
        <taxon>Metazoa</taxon>
        <taxon>Chordata</taxon>
        <taxon>Craniata</taxon>
        <taxon>Vertebrata</taxon>
        <taxon>Euteleostomi</taxon>
        <taxon>Actinopterygii</taxon>
        <taxon>Neopterygii</taxon>
        <taxon>Teleostei</taxon>
        <taxon>Ostariophysi</taxon>
        <taxon>Siluriformes</taxon>
        <taxon>Clariidae</taxon>
        <taxon>Clarias</taxon>
    </lineage>
</organism>
<proteinExistence type="inferred from homology"/>
<dbReference type="EMBL" id="QNUK01000071">
    <property type="protein sequence ID" value="KAF5903622.1"/>
    <property type="molecule type" value="Genomic_DNA"/>
</dbReference>
<reference evidence="4" key="1">
    <citation type="submission" date="2020-07" db="EMBL/GenBank/DDBJ databases">
        <title>Clarias magur genome sequencing, assembly and annotation.</title>
        <authorList>
            <person name="Kushwaha B."/>
            <person name="Kumar R."/>
            <person name="Das P."/>
            <person name="Joshi C.G."/>
            <person name="Kumar D."/>
            <person name="Nagpure N.S."/>
            <person name="Pandey M."/>
            <person name="Agarwal S."/>
            <person name="Srivastava S."/>
            <person name="Singh M."/>
            <person name="Sahoo L."/>
            <person name="Jayasankar P."/>
            <person name="Meher P.K."/>
            <person name="Koringa P.G."/>
            <person name="Iquebal M.A."/>
            <person name="Das S.P."/>
            <person name="Bit A."/>
            <person name="Patnaik S."/>
            <person name="Patel N."/>
            <person name="Shah T.M."/>
            <person name="Hinsu A."/>
            <person name="Jena J.K."/>
        </authorList>
    </citation>
    <scope>NUCLEOTIDE SEQUENCE</scope>
    <source>
        <strain evidence="4">CIFAMagur01</strain>
        <tissue evidence="4">Testis</tissue>
    </source>
</reference>
<sequence>MASTTVIMFPGMLSSQKDANAAAQQICDKLKFQAEQQAGRKFGIFTAKFYKTHTMGIGIVFIKVHVGGGQYAHLRIYQKQPGDPNPELKGIQYPKTLDDHIVIF</sequence>
<evidence type="ECO:0000256" key="2">
    <source>
        <dbReference type="ARBA" id="ARBA00022690"/>
    </source>
</evidence>
<evidence type="ECO:0000256" key="3">
    <source>
        <dbReference type="ARBA" id="ARBA00022704"/>
    </source>
</evidence>
<keyword evidence="2" id="KW-0646">Protease inhibitor</keyword>
<dbReference type="InterPro" id="IPR001713">
    <property type="entry name" value="Prot_inh_stefin"/>
</dbReference>
<name>A0A8J4URL3_CLAMG</name>
<dbReference type="PANTHER" id="PTHR11414">
    <property type="entry name" value="CYSTATIN FAMILY MEMBER"/>
    <property type="match status" value="1"/>
</dbReference>
<accession>A0A8J4URL3</accession>
<dbReference type="OrthoDB" id="2429551at2759"/>
<protein>
    <submittedName>
        <fullName evidence="4">Cystatin-B-like</fullName>
    </submittedName>
</protein>
<gene>
    <name evidence="4" type="ORF">DAT39_006665</name>
</gene>
<dbReference type="PANTHER" id="PTHR11414:SF21">
    <property type="entry name" value="CYSTATIN 14A, TANDEM DUPLICATE 1-RELATED"/>
    <property type="match status" value="1"/>
</dbReference>
<evidence type="ECO:0000313" key="5">
    <source>
        <dbReference type="Proteomes" id="UP000727407"/>
    </source>
</evidence>
<dbReference type="PRINTS" id="PR00295">
    <property type="entry name" value="STEFINA"/>
</dbReference>
<dbReference type="Proteomes" id="UP000727407">
    <property type="component" value="Unassembled WGS sequence"/>
</dbReference>
<keyword evidence="5" id="KW-1185">Reference proteome</keyword>
<evidence type="ECO:0000313" key="4">
    <source>
        <dbReference type="EMBL" id="KAF5903622.1"/>
    </source>
</evidence>